<comment type="caution">
    <text evidence="1">The sequence shown here is derived from an EMBL/GenBank/DDBJ whole genome shotgun (WGS) entry which is preliminary data.</text>
</comment>
<evidence type="ECO:0000313" key="1">
    <source>
        <dbReference type="EMBL" id="MEY7998640.1"/>
    </source>
</evidence>
<dbReference type="Proteomes" id="UP001564657">
    <property type="component" value="Unassembled WGS sequence"/>
</dbReference>
<sequence>MKPGSKVKIKSNGIVAKVMQVGRYGLLQLSSDEFSFFDRTIFSPCEVDEIGGTL</sequence>
<protein>
    <submittedName>
        <fullName evidence="1">Uncharacterized protein</fullName>
    </submittedName>
</protein>
<name>A0ABV4BIN4_9CLOT</name>
<dbReference type="EMBL" id="JBGEWD010000001">
    <property type="protein sequence ID" value="MEY7998640.1"/>
    <property type="molecule type" value="Genomic_DNA"/>
</dbReference>
<proteinExistence type="predicted"/>
<keyword evidence="2" id="KW-1185">Reference proteome</keyword>
<organism evidence="1 2">
    <name type="scientific">Clostridium moutaii</name>
    <dbReference type="NCBI Taxonomy" id="3240932"/>
    <lineage>
        <taxon>Bacteria</taxon>
        <taxon>Bacillati</taxon>
        <taxon>Bacillota</taxon>
        <taxon>Clostridia</taxon>
        <taxon>Eubacteriales</taxon>
        <taxon>Clostridiaceae</taxon>
        <taxon>Clostridium</taxon>
    </lineage>
</organism>
<accession>A0ABV4BIN4</accession>
<evidence type="ECO:0000313" key="2">
    <source>
        <dbReference type="Proteomes" id="UP001564657"/>
    </source>
</evidence>
<gene>
    <name evidence="1" type="ORF">AB8U03_00240</name>
</gene>
<dbReference type="RefSeq" id="WP_369702538.1">
    <property type="nucleotide sequence ID" value="NZ_JBGEWD010000001.1"/>
</dbReference>
<reference evidence="1 2" key="1">
    <citation type="submission" date="2024-08" db="EMBL/GenBank/DDBJ databases">
        <title>Clostridium lapicellarii sp. nov., and Clostridium renhuaiense sp. nov., two species isolated from the mud in a fermentation cellar used for producing sauce-flavour Chinese liquors.</title>
        <authorList>
            <person name="Yang F."/>
            <person name="Wang H."/>
            <person name="Chen L.Q."/>
            <person name="Zhou N."/>
            <person name="Lu J.J."/>
            <person name="Pu X.X."/>
            <person name="Wan B."/>
            <person name="Wang L."/>
            <person name="Liu S.J."/>
        </authorList>
    </citation>
    <scope>NUCLEOTIDE SEQUENCE [LARGE SCALE GENOMIC DNA]</scope>
    <source>
        <strain evidence="1 2">MT-5</strain>
    </source>
</reference>